<dbReference type="GO" id="GO:0019878">
    <property type="term" value="P:lysine biosynthetic process via aminoadipic acid"/>
    <property type="evidence" value="ECO:0007669"/>
    <property type="project" value="TreeGrafter"/>
</dbReference>
<dbReference type="Gene3D" id="3.40.50.720">
    <property type="entry name" value="NAD(P)-binding Rossmann-like Domain"/>
    <property type="match status" value="1"/>
</dbReference>
<reference evidence="6" key="1">
    <citation type="submission" date="2022-07" db="EMBL/GenBank/DDBJ databases">
        <title>Phylogenomic reconstructions and comparative analyses of Kickxellomycotina fungi.</title>
        <authorList>
            <person name="Reynolds N.K."/>
            <person name="Stajich J.E."/>
            <person name="Barry K."/>
            <person name="Grigoriev I.V."/>
            <person name="Crous P."/>
            <person name="Smith M.E."/>
        </authorList>
    </citation>
    <scope>NUCLEOTIDE SEQUENCE</scope>
    <source>
        <strain evidence="6">RSA 861</strain>
    </source>
</reference>
<protein>
    <submittedName>
        <fullName evidence="6">Saccharopine dehydrogenase (NADP+, L-glutamate-forming)</fullName>
    </submittedName>
</protein>
<feature type="domain" description="Saccharopine dehydrogenase NADP binding" evidence="4">
    <location>
        <begin position="11"/>
        <end position="126"/>
    </location>
</feature>
<dbReference type="InterPro" id="IPR032095">
    <property type="entry name" value="Sacchrp_dh-like_C"/>
</dbReference>
<dbReference type="Gene3D" id="1.10.1870.10">
    <property type="entry name" value="Domain 3, Saccharopine reductase"/>
    <property type="match status" value="1"/>
</dbReference>
<dbReference type="SUPFAM" id="SSF55347">
    <property type="entry name" value="Glyceraldehyde-3-phosphate dehydrogenase-like, C-terminal domain"/>
    <property type="match status" value="1"/>
</dbReference>
<keyword evidence="1" id="KW-0521">NADP</keyword>
<proteinExistence type="predicted"/>
<keyword evidence="3" id="KW-0028">Amino-acid biosynthesis</keyword>
<dbReference type="Proteomes" id="UP001150569">
    <property type="component" value="Unassembled WGS sequence"/>
</dbReference>
<dbReference type="PANTHER" id="PTHR11133">
    <property type="entry name" value="SACCHAROPINE DEHYDROGENASE"/>
    <property type="match status" value="1"/>
</dbReference>
<dbReference type="GO" id="GO:0005737">
    <property type="term" value="C:cytoplasm"/>
    <property type="evidence" value="ECO:0007669"/>
    <property type="project" value="TreeGrafter"/>
</dbReference>
<name>A0A9W8AJV8_9FUNG</name>
<keyword evidence="2" id="KW-0560">Oxidoreductase</keyword>
<dbReference type="Gene3D" id="3.30.360.10">
    <property type="entry name" value="Dihydrodipicolinate Reductase, domain 2"/>
    <property type="match status" value="1"/>
</dbReference>
<keyword evidence="3" id="KW-0457">Lysine biosynthesis</keyword>
<dbReference type="AlphaFoldDB" id="A0A9W8AJV8"/>
<dbReference type="InterPro" id="IPR005097">
    <property type="entry name" value="Sacchrp_dh_NADP-bd"/>
</dbReference>
<dbReference type="InterPro" id="IPR036291">
    <property type="entry name" value="NAD(P)-bd_dom_sf"/>
</dbReference>
<dbReference type="FunFam" id="3.40.50.720:FF:000072">
    <property type="entry name" value="Saccharopine dehydrogenase [NADP(+), L-glutamate-forming]"/>
    <property type="match status" value="1"/>
</dbReference>
<evidence type="ECO:0000256" key="3">
    <source>
        <dbReference type="ARBA" id="ARBA00023154"/>
    </source>
</evidence>
<feature type="domain" description="Saccharopine dehydrogenase-like C-terminal" evidence="5">
    <location>
        <begin position="130"/>
        <end position="451"/>
    </location>
</feature>
<organism evidence="6 7">
    <name type="scientific">Tieghemiomyces parasiticus</name>
    <dbReference type="NCBI Taxonomy" id="78921"/>
    <lineage>
        <taxon>Eukaryota</taxon>
        <taxon>Fungi</taxon>
        <taxon>Fungi incertae sedis</taxon>
        <taxon>Zoopagomycota</taxon>
        <taxon>Kickxellomycotina</taxon>
        <taxon>Dimargaritomycetes</taxon>
        <taxon>Dimargaritales</taxon>
        <taxon>Dimargaritaceae</taxon>
        <taxon>Tieghemiomyces</taxon>
    </lineage>
</organism>
<gene>
    <name evidence="6" type="primary">LYS9_1</name>
    <name evidence="6" type="ORF">IWQ60_001887</name>
</gene>
<dbReference type="Pfam" id="PF03435">
    <property type="entry name" value="Sacchrp_dh_NADP"/>
    <property type="match status" value="1"/>
</dbReference>
<keyword evidence="7" id="KW-1185">Reference proteome</keyword>
<dbReference type="GO" id="GO:0004753">
    <property type="term" value="F:saccharopine dehydrogenase activity"/>
    <property type="evidence" value="ECO:0007669"/>
    <property type="project" value="TreeGrafter"/>
</dbReference>
<evidence type="ECO:0000259" key="5">
    <source>
        <dbReference type="Pfam" id="PF16653"/>
    </source>
</evidence>
<dbReference type="SUPFAM" id="SSF51735">
    <property type="entry name" value="NAD(P)-binding Rossmann-fold domains"/>
    <property type="match status" value="1"/>
</dbReference>
<evidence type="ECO:0000256" key="2">
    <source>
        <dbReference type="ARBA" id="ARBA00023002"/>
    </source>
</evidence>
<dbReference type="EMBL" id="JANBPT010000066">
    <property type="protein sequence ID" value="KAJ1928593.1"/>
    <property type="molecule type" value="Genomic_DNA"/>
</dbReference>
<evidence type="ECO:0000313" key="6">
    <source>
        <dbReference type="EMBL" id="KAJ1928593.1"/>
    </source>
</evidence>
<dbReference type="FunFam" id="3.30.360.10:FF:000008">
    <property type="entry name" value="Alpha-aminoadipic semialdehyde synthase, mitochondrial"/>
    <property type="match status" value="1"/>
</dbReference>
<sequence length="458" mass="50300">MPNPPLSTSRILLLGSGFVAGPCAEYLSRRPENELTIASRRLENAQALADRFPGSKAVTLNTDSEEALDKLIAAHDLAISLIPYTQHAKVIKSAVKHKKHVVTTSYISPAMLEHDAAAKEAGVIVMNEIGLDPGIDHLYAIKTIREVQAEGGKVTSFLSYCGGLPAPECSNNPLGYKFSWSSRGVLLALRNTARFIENDKIIEVSGKDLMDSAKRIHVYPAFALVGYANRDSTGYRERYDMPDAHTVLRGSLRYEGFCEFVKALVDLGFLDDSEQAFLTADAPDLPWKHLLARLAGVEDTATIENAEALEKAVSDRFAIDDESEKTRIVNGMKWLGLFSDQPIAKRGTYLDVLCAALEDKMMYGQDERDMILLQHRFEVELKDGSKQTRTSTLLEYGEPNGVMAMAKTVGVPCGIATQLILDGKITQTGVIAPMDPVINNPIMELLEKEGINVIEETI</sequence>
<evidence type="ECO:0000259" key="4">
    <source>
        <dbReference type="Pfam" id="PF03435"/>
    </source>
</evidence>
<dbReference type="OrthoDB" id="10059875at2759"/>
<dbReference type="InterPro" id="IPR051168">
    <property type="entry name" value="AASS"/>
</dbReference>
<dbReference type="Pfam" id="PF16653">
    <property type="entry name" value="Sacchrp_dh_C"/>
    <property type="match status" value="1"/>
</dbReference>
<evidence type="ECO:0000256" key="1">
    <source>
        <dbReference type="ARBA" id="ARBA00022857"/>
    </source>
</evidence>
<comment type="caution">
    <text evidence="6">The sequence shown here is derived from an EMBL/GenBank/DDBJ whole genome shotgun (WGS) entry which is preliminary data.</text>
</comment>
<dbReference type="PANTHER" id="PTHR11133:SF22">
    <property type="entry name" value="ALPHA-AMINOADIPIC SEMIALDEHYDE SYNTHASE, MITOCHONDRIAL"/>
    <property type="match status" value="1"/>
</dbReference>
<accession>A0A9W8AJV8</accession>
<evidence type="ECO:0000313" key="7">
    <source>
        <dbReference type="Proteomes" id="UP001150569"/>
    </source>
</evidence>